<proteinExistence type="predicted"/>
<dbReference type="InterPro" id="IPR036735">
    <property type="entry name" value="NGN_dom_sf"/>
</dbReference>
<dbReference type="Gene3D" id="3.30.70.940">
    <property type="entry name" value="NusG, N-terminal domain"/>
    <property type="match status" value="1"/>
</dbReference>
<reference evidence="3 4" key="1">
    <citation type="submission" date="2013-07" db="EMBL/GenBank/DDBJ databases">
        <authorList>
            <person name="Weinstock G."/>
            <person name="Sodergren E."/>
            <person name="Wylie T."/>
            <person name="Fulton L."/>
            <person name="Fulton R."/>
            <person name="Fronick C."/>
            <person name="O'Laughlin M."/>
            <person name="Godfrey J."/>
            <person name="Miner T."/>
            <person name="Herter B."/>
            <person name="Appelbaum E."/>
            <person name="Cordes M."/>
            <person name="Lek S."/>
            <person name="Wollam A."/>
            <person name="Pepin K.H."/>
            <person name="Palsikar V.B."/>
            <person name="Mitreva M."/>
            <person name="Wilson R.K."/>
        </authorList>
    </citation>
    <scope>NUCLEOTIDE SEQUENCE [LARGE SCALE GENOMIC DNA]</scope>
    <source>
        <strain evidence="3 4">ATCC 14940</strain>
    </source>
</reference>
<dbReference type="AlphaFoldDB" id="A0ABC9TVX8"/>
<dbReference type="EMBL" id="AWSU01000230">
    <property type="protein sequence ID" value="ERI75898.1"/>
    <property type="molecule type" value="Genomic_DNA"/>
</dbReference>
<evidence type="ECO:0000259" key="2">
    <source>
        <dbReference type="Pfam" id="PF02357"/>
    </source>
</evidence>
<keyword evidence="1" id="KW-0804">Transcription</keyword>
<gene>
    <name evidence="3" type="ORF">CLOSYM_02963</name>
</gene>
<evidence type="ECO:0000313" key="4">
    <source>
        <dbReference type="Proteomes" id="UP000016491"/>
    </source>
</evidence>
<dbReference type="SUPFAM" id="SSF82679">
    <property type="entry name" value="N-utilization substance G protein NusG, N-terminal domain"/>
    <property type="match status" value="1"/>
</dbReference>
<feature type="domain" description="NusG-like N-terminal" evidence="2">
    <location>
        <begin position="19"/>
        <end position="115"/>
    </location>
</feature>
<comment type="caution">
    <text evidence="3">The sequence shown here is derived from an EMBL/GenBank/DDBJ whole genome shotgun (WGS) entry which is preliminary data.</text>
</comment>
<evidence type="ECO:0000313" key="3">
    <source>
        <dbReference type="EMBL" id="ERI75898.1"/>
    </source>
</evidence>
<sequence length="198" mass="23133">MFQTRSSPAKAGQEILEMWYVIQTITGKEQELVELVYKMLPKTVYKECFFLKRQLLKRLGGEWLEVTETLFPAYVFLDLTNADEVFYELKRIPEFSKLLGDNLGEFIPLEEEERKFLELLCANESPVDNADKGAGYYLVRNTKVYLDAQGEIERLDGPLEYFKEKIIRLNLRKRYALIETAIRGEQQTAMLGIKLEKD</sequence>
<dbReference type="Proteomes" id="UP000016491">
    <property type="component" value="Unassembled WGS sequence"/>
</dbReference>
<accession>A0ABC9TVX8</accession>
<dbReference type="Pfam" id="PF02357">
    <property type="entry name" value="NusG"/>
    <property type="match status" value="1"/>
</dbReference>
<evidence type="ECO:0000256" key="1">
    <source>
        <dbReference type="ARBA" id="ARBA00023163"/>
    </source>
</evidence>
<dbReference type="InterPro" id="IPR006645">
    <property type="entry name" value="NGN-like_dom"/>
</dbReference>
<organism evidence="3 4">
    <name type="scientific">[Clostridium] symbiosum ATCC 14940</name>
    <dbReference type="NCBI Taxonomy" id="411472"/>
    <lineage>
        <taxon>Bacteria</taxon>
        <taxon>Bacillati</taxon>
        <taxon>Bacillota</taxon>
        <taxon>Clostridia</taxon>
        <taxon>Lachnospirales</taxon>
        <taxon>Lachnospiraceae</taxon>
        <taxon>Otoolea</taxon>
    </lineage>
</organism>
<name>A0ABC9TVX8_CLOSY</name>
<protein>
    <submittedName>
        <fullName evidence="3">Transcription termination/antitermination factor NusG</fullName>
    </submittedName>
</protein>